<feature type="domain" description="Tetrapyrrole biosynthesis uroporphyrinogen III synthase" evidence="1">
    <location>
        <begin position="22"/>
        <end position="263"/>
    </location>
</feature>
<evidence type="ECO:0000259" key="1">
    <source>
        <dbReference type="Pfam" id="PF02602"/>
    </source>
</evidence>
<dbReference type="InterPro" id="IPR036108">
    <property type="entry name" value="4pyrrol_syn_uPrphyn_synt_sf"/>
</dbReference>
<dbReference type="InterPro" id="IPR003754">
    <property type="entry name" value="4pyrrol_synth_uPrphyn_synth"/>
</dbReference>
<dbReference type="Pfam" id="PF02602">
    <property type="entry name" value="HEM4"/>
    <property type="match status" value="1"/>
</dbReference>
<dbReference type="Proteomes" id="UP001207918">
    <property type="component" value="Unassembled WGS sequence"/>
</dbReference>
<gene>
    <name evidence="2" type="ORF">J6I44_20035</name>
</gene>
<sequence>MATTKSLDQITALAFESRMADSTAQLLQRKGAKTISAPSMQEVPLDDHSAVFSFAEKLFDGEIDILLCTTGVGTDMMIKTLKTKYDFDQIFEQLSNIMIVARGPKPSKVLRGLDIPIDIKVPEPNTWKEILTTLDEDERTANLEGKKLAIQEYGEANEKLNSELRKRGAELIQTPIYRWMLPDDLEPLKKGIQSILDKEVDVALFTSKTQVHHVMQVADMVASKEDFRDALQDVFIASIGPVCTGGLESHGIAVDFEPSRPKLAIFINEVAEQAPAYVNG</sequence>
<dbReference type="RefSeq" id="WP_265768035.1">
    <property type="nucleotide sequence ID" value="NZ_JAGGJA010000024.1"/>
</dbReference>
<organism evidence="2 3">
    <name type="scientific">Fodinibius salsisoli</name>
    <dbReference type="NCBI Taxonomy" id="2820877"/>
    <lineage>
        <taxon>Bacteria</taxon>
        <taxon>Pseudomonadati</taxon>
        <taxon>Balneolota</taxon>
        <taxon>Balneolia</taxon>
        <taxon>Balneolales</taxon>
        <taxon>Balneolaceae</taxon>
        <taxon>Fodinibius</taxon>
    </lineage>
</organism>
<dbReference type="Gene3D" id="3.40.50.10090">
    <property type="match status" value="2"/>
</dbReference>
<dbReference type="EMBL" id="JAGGJA010000024">
    <property type="protein sequence ID" value="MCW9709162.1"/>
    <property type="molecule type" value="Genomic_DNA"/>
</dbReference>
<comment type="caution">
    <text evidence="2">The sequence shown here is derived from an EMBL/GenBank/DDBJ whole genome shotgun (WGS) entry which is preliminary data.</text>
</comment>
<dbReference type="CDD" id="cd06578">
    <property type="entry name" value="HemD"/>
    <property type="match status" value="1"/>
</dbReference>
<dbReference type="PANTHER" id="PTHR40082:SF1">
    <property type="entry name" value="BLR5956 PROTEIN"/>
    <property type="match status" value="1"/>
</dbReference>
<name>A0ABT3PTG1_9BACT</name>
<dbReference type="SUPFAM" id="SSF69618">
    <property type="entry name" value="HemD-like"/>
    <property type="match status" value="1"/>
</dbReference>
<proteinExistence type="predicted"/>
<evidence type="ECO:0000313" key="3">
    <source>
        <dbReference type="Proteomes" id="UP001207918"/>
    </source>
</evidence>
<dbReference type="InterPro" id="IPR039793">
    <property type="entry name" value="UROS/Hem4"/>
</dbReference>
<evidence type="ECO:0000313" key="2">
    <source>
        <dbReference type="EMBL" id="MCW9709162.1"/>
    </source>
</evidence>
<dbReference type="PANTHER" id="PTHR40082">
    <property type="entry name" value="BLR5956 PROTEIN"/>
    <property type="match status" value="1"/>
</dbReference>
<accession>A0ABT3PTG1</accession>
<protein>
    <submittedName>
        <fullName evidence="2">Uroporphyrinogen-III synthase</fullName>
    </submittedName>
</protein>
<reference evidence="2 3" key="1">
    <citation type="submission" date="2021-03" db="EMBL/GenBank/DDBJ databases">
        <title>Aliifodinibius sp. nov., a new bacterium isolated from saline soil.</title>
        <authorList>
            <person name="Galisteo C."/>
            <person name="De La Haba R."/>
            <person name="Sanchez-Porro C."/>
            <person name="Ventosa A."/>
        </authorList>
    </citation>
    <scope>NUCLEOTIDE SEQUENCE [LARGE SCALE GENOMIC DNA]</scope>
    <source>
        <strain evidence="2 3">1BSP15-2V2</strain>
    </source>
</reference>
<keyword evidence="3" id="KW-1185">Reference proteome</keyword>